<evidence type="ECO:0000313" key="2">
    <source>
        <dbReference type="Proteomes" id="UP001432322"/>
    </source>
</evidence>
<sequence>SLQEGLAAGLAARVAPAAVAAGRAAPAAAAQDGVLAAGRHAELANNNQLGGGVPMDPEDDLIEQAELRHRQQIETVLMQLHQSVRQHATAAGRRAYAGDLTSWQTLLTGREPSEARRIGERLAGSTVSVTCFSVDEEQIIRFVESLEYAVVGKRWHTINGPDDEGRLDIDVFNPVHAEELTNRVVRLRCTSRMRFVLPVIGHIVDPRDVVGTTARLSSLPPRIHQIDFLDFLMVVYRPSRG</sequence>
<name>A0AAV5VBQ0_9BILA</name>
<reference evidence="1" key="1">
    <citation type="submission" date="2023-10" db="EMBL/GenBank/DDBJ databases">
        <title>Genome assembly of Pristionchus species.</title>
        <authorList>
            <person name="Yoshida K."/>
            <person name="Sommer R.J."/>
        </authorList>
    </citation>
    <scope>NUCLEOTIDE SEQUENCE</scope>
    <source>
        <strain evidence="1">RS5133</strain>
    </source>
</reference>
<proteinExistence type="predicted"/>
<protein>
    <submittedName>
        <fullName evidence="1">Uncharacterized protein</fullName>
    </submittedName>
</protein>
<evidence type="ECO:0000313" key="1">
    <source>
        <dbReference type="EMBL" id="GMT15985.1"/>
    </source>
</evidence>
<keyword evidence="2" id="KW-1185">Reference proteome</keyword>
<dbReference type="EMBL" id="BTSY01000002">
    <property type="protein sequence ID" value="GMT15985.1"/>
    <property type="molecule type" value="Genomic_DNA"/>
</dbReference>
<feature type="non-terminal residue" evidence="1">
    <location>
        <position position="1"/>
    </location>
</feature>
<dbReference type="AlphaFoldDB" id="A0AAV5VBQ0"/>
<gene>
    <name evidence="1" type="ORF">PFISCL1PPCAC_7282</name>
</gene>
<organism evidence="1 2">
    <name type="scientific">Pristionchus fissidentatus</name>
    <dbReference type="NCBI Taxonomy" id="1538716"/>
    <lineage>
        <taxon>Eukaryota</taxon>
        <taxon>Metazoa</taxon>
        <taxon>Ecdysozoa</taxon>
        <taxon>Nematoda</taxon>
        <taxon>Chromadorea</taxon>
        <taxon>Rhabditida</taxon>
        <taxon>Rhabditina</taxon>
        <taxon>Diplogasteromorpha</taxon>
        <taxon>Diplogasteroidea</taxon>
        <taxon>Neodiplogasteridae</taxon>
        <taxon>Pristionchus</taxon>
    </lineage>
</organism>
<feature type="non-terminal residue" evidence="1">
    <location>
        <position position="241"/>
    </location>
</feature>
<comment type="caution">
    <text evidence="1">The sequence shown here is derived from an EMBL/GenBank/DDBJ whole genome shotgun (WGS) entry which is preliminary data.</text>
</comment>
<accession>A0AAV5VBQ0</accession>
<dbReference type="Proteomes" id="UP001432322">
    <property type="component" value="Unassembled WGS sequence"/>
</dbReference>